<organism evidence="1 2">
    <name type="scientific">Massilia yuzhufengensis</name>
    <dbReference type="NCBI Taxonomy" id="1164594"/>
    <lineage>
        <taxon>Bacteria</taxon>
        <taxon>Pseudomonadati</taxon>
        <taxon>Pseudomonadota</taxon>
        <taxon>Betaproteobacteria</taxon>
        <taxon>Burkholderiales</taxon>
        <taxon>Oxalobacteraceae</taxon>
        <taxon>Telluria group</taxon>
        <taxon>Massilia</taxon>
    </lineage>
</organism>
<protein>
    <submittedName>
        <fullName evidence="1">Uncharacterized protein</fullName>
    </submittedName>
</protein>
<gene>
    <name evidence="1" type="ORF">SAMN05216204_108153</name>
</gene>
<dbReference type="EMBL" id="FOLD01000008">
    <property type="protein sequence ID" value="SFC66081.1"/>
    <property type="molecule type" value="Genomic_DNA"/>
</dbReference>
<proteinExistence type="predicted"/>
<dbReference type="OrthoDB" id="8755332at2"/>
<evidence type="ECO:0000313" key="1">
    <source>
        <dbReference type="EMBL" id="SFC66081.1"/>
    </source>
</evidence>
<dbReference type="STRING" id="1164594.SAMN05216204_108153"/>
<evidence type="ECO:0000313" key="2">
    <source>
        <dbReference type="Proteomes" id="UP000198639"/>
    </source>
</evidence>
<sequence>MSFVFQLVRDDEGLPPMVVFQDSTTPGLVPVWEAVGAYDALYNSDGRPARDVSRAIAYGLDRVLEDASLARLMPPGVSQAEAVRFLENVNRACVTHGAAWIQTR</sequence>
<keyword evidence="2" id="KW-1185">Reference proteome</keyword>
<dbReference type="RefSeq" id="WP_091874225.1">
    <property type="nucleotide sequence ID" value="NZ_FOLD01000008.1"/>
</dbReference>
<dbReference type="AlphaFoldDB" id="A0A1I1KZB6"/>
<name>A0A1I1KZB6_9BURK</name>
<accession>A0A1I1KZB6</accession>
<reference evidence="2" key="1">
    <citation type="submission" date="2016-10" db="EMBL/GenBank/DDBJ databases">
        <authorList>
            <person name="Varghese N."/>
            <person name="Submissions S."/>
        </authorList>
    </citation>
    <scope>NUCLEOTIDE SEQUENCE [LARGE SCALE GENOMIC DNA]</scope>
    <source>
        <strain evidence="2">CGMCC 1.12041</strain>
    </source>
</reference>
<dbReference type="Proteomes" id="UP000198639">
    <property type="component" value="Unassembled WGS sequence"/>
</dbReference>